<gene>
    <name evidence="18" type="primary">LOC101855178</name>
</gene>
<sequence length="702" mass="76771">MPDPNSAGSPPSALSTVQQLLSNVGPATLAALAASAATIAYVMSTKSRGPKALKGVVDLNNQSVAIDGKPEHRGSWFSTPPDYHHAERLYPDCDTIFDALLRGRRVSENGPCFGARTGPNREYEWMSYQEAIDSAQYIGSGLIHKGIPPKNDSYVGIFASNCPEWAVTDYGCQGFSMCPVPLYDTLGSDSISYVLNQCDIKAILVDTEARLNTVLSIKDEVLSLQLIVVLKEVSGEVKASAAAKGVDIVSFKELKELGKENLKDFTPAKASDTFSICYTSGTQGRPKGAMLTHESFLCMVESIIIQVKADLPFSPADVHFSYLPLAHNFDRGVHVLALISGARIGYYSGDVTLLMDDLATLKPTIFPSVPRLLNRIYDTVQAGVKTSKVKSLLFKWAMASKMKEIQQGIIRKDSFWDKLVFSKVQEKLGGRVRVLISGSAPLSSDVMTFLRCAMGCVVLEGYGQTEMGAGITFQLPGEPGAGHVGPPLPGYQVKLVDVPDMQFFVKDNYGEVCARGKPMLKCYYKNPEKTAETIDEDGWLHTGDIGTWLPNGTLKIVDRKKHIFKLSQGEYVIPEKIENIYIGSPFVAQCFVDGDSLKPSLMAIVVPDVLYLEKWAPGAGFPSDVKGFCSHARAKEVVLKDIMVCADKRGLRGFEKVKDIILEPELFSIDNGLITPTMKNKRNALSAKYKEQIQELYAKNGL</sequence>
<dbReference type="InterPro" id="IPR000873">
    <property type="entry name" value="AMP-dep_synth/lig_dom"/>
</dbReference>
<reference evidence="18" key="1">
    <citation type="submission" date="2025-08" db="UniProtKB">
        <authorList>
            <consortium name="RefSeq"/>
        </authorList>
    </citation>
    <scope>IDENTIFICATION</scope>
</reference>
<dbReference type="InterPro" id="IPR042099">
    <property type="entry name" value="ANL_N_sf"/>
</dbReference>
<feature type="domain" description="AMP-dependent synthetase/ligase" evidence="16">
    <location>
        <begin position="121"/>
        <end position="524"/>
    </location>
</feature>
<comment type="catalytic activity">
    <reaction evidence="7">
        <text>a long-chain fatty acid + ATP + CoA = a long-chain fatty acyl-CoA + AMP + diphosphate</text>
        <dbReference type="Rhea" id="RHEA:15421"/>
        <dbReference type="ChEBI" id="CHEBI:30616"/>
        <dbReference type="ChEBI" id="CHEBI:33019"/>
        <dbReference type="ChEBI" id="CHEBI:57287"/>
        <dbReference type="ChEBI" id="CHEBI:57560"/>
        <dbReference type="ChEBI" id="CHEBI:83139"/>
        <dbReference type="ChEBI" id="CHEBI:456215"/>
        <dbReference type="EC" id="6.2.1.3"/>
    </reaction>
    <physiologicalReaction direction="left-to-right" evidence="7">
        <dbReference type="Rhea" id="RHEA:15422"/>
    </physiologicalReaction>
</comment>
<evidence type="ECO:0000256" key="15">
    <source>
        <dbReference type="ARBA" id="ARBA00049139"/>
    </source>
</evidence>
<dbReference type="Pfam" id="PF00501">
    <property type="entry name" value="AMP-binding"/>
    <property type="match status" value="1"/>
</dbReference>
<dbReference type="Proteomes" id="UP000694888">
    <property type="component" value="Unplaced"/>
</dbReference>
<keyword evidence="4" id="KW-0443">Lipid metabolism</keyword>
<evidence type="ECO:0000313" key="17">
    <source>
        <dbReference type="Proteomes" id="UP000694888"/>
    </source>
</evidence>
<evidence type="ECO:0000256" key="8">
    <source>
        <dbReference type="ARBA" id="ARBA00024495"/>
    </source>
</evidence>
<comment type="catalytic activity">
    <reaction evidence="15">
        <text>hexadecanoate + ATP + CoA = hexadecanoyl-CoA + AMP + diphosphate</text>
        <dbReference type="Rhea" id="RHEA:30751"/>
        <dbReference type="ChEBI" id="CHEBI:7896"/>
        <dbReference type="ChEBI" id="CHEBI:30616"/>
        <dbReference type="ChEBI" id="CHEBI:33019"/>
        <dbReference type="ChEBI" id="CHEBI:57287"/>
        <dbReference type="ChEBI" id="CHEBI:57379"/>
        <dbReference type="ChEBI" id="CHEBI:456215"/>
    </reaction>
    <physiologicalReaction direction="left-to-right" evidence="15">
        <dbReference type="Rhea" id="RHEA:30752"/>
    </physiologicalReaction>
</comment>
<protein>
    <recommendedName>
        <fullName evidence="14">Arachidonate--CoA ligase</fullName>
        <ecNumber evidence="12">6.2.1.15</ecNumber>
        <ecNumber evidence="13">6.2.1.3</ecNumber>
    </recommendedName>
</protein>
<evidence type="ECO:0000256" key="14">
    <source>
        <dbReference type="ARBA" id="ARBA00032120"/>
    </source>
</evidence>
<dbReference type="InterPro" id="IPR045311">
    <property type="entry name" value="LC-FACS_euk"/>
</dbReference>
<dbReference type="EC" id="6.2.1.3" evidence="13"/>
<evidence type="ECO:0000256" key="4">
    <source>
        <dbReference type="ARBA" id="ARBA00022832"/>
    </source>
</evidence>
<organism evidence="17 18">
    <name type="scientific">Aplysia californica</name>
    <name type="common">California sea hare</name>
    <dbReference type="NCBI Taxonomy" id="6500"/>
    <lineage>
        <taxon>Eukaryota</taxon>
        <taxon>Metazoa</taxon>
        <taxon>Spiralia</taxon>
        <taxon>Lophotrochozoa</taxon>
        <taxon>Mollusca</taxon>
        <taxon>Gastropoda</taxon>
        <taxon>Heterobranchia</taxon>
        <taxon>Euthyneura</taxon>
        <taxon>Tectipleura</taxon>
        <taxon>Aplysiida</taxon>
        <taxon>Aplysioidea</taxon>
        <taxon>Aplysiidae</taxon>
        <taxon>Aplysia</taxon>
    </lineage>
</organism>
<evidence type="ECO:0000256" key="3">
    <source>
        <dbReference type="ARBA" id="ARBA00022741"/>
    </source>
</evidence>
<accession>A0ABM0ZWW4</accession>
<evidence type="ECO:0000256" key="6">
    <source>
        <dbReference type="ARBA" id="ARBA00024469"/>
    </source>
</evidence>
<dbReference type="PANTHER" id="PTHR43272:SF107">
    <property type="entry name" value="LONG-CHAIN-FATTY-ACID--COA LIGASE 5"/>
    <property type="match status" value="1"/>
</dbReference>
<keyword evidence="17" id="KW-1185">Reference proteome</keyword>
<evidence type="ECO:0000256" key="9">
    <source>
        <dbReference type="ARBA" id="ARBA00024532"/>
    </source>
</evidence>
<comment type="catalytic activity">
    <reaction evidence="10">
        <text>(5Z,8Z,11Z,14Z)-eicosatetraenoate + ATP + CoA = (5Z,8Z,11Z,14Z)-eicosatetraenoyl-CoA + AMP + diphosphate</text>
        <dbReference type="Rhea" id="RHEA:19713"/>
        <dbReference type="ChEBI" id="CHEBI:30616"/>
        <dbReference type="ChEBI" id="CHEBI:32395"/>
        <dbReference type="ChEBI" id="CHEBI:33019"/>
        <dbReference type="ChEBI" id="CHEBI:57287"/>
        <dbReference type="ChEBI" id="CHEBI:57368"/>
        <dbReference type="ChEBI" id="CHEBI:456215"/>
        <dbReference type="EC" id="6.2.1.15"/>
    </reaction>
    <physiologicalReaction direction="left-to-right" evidence="10">
        <dbReference type="Rhea" id="RHEA:19714"/>
    </physiologicalReaction>
</comment>
<dbReference type="SUPFAM" id="SSF56801">
    <property type="entry name" value="Acetyl-CoA synthetase-like"/>
    <property type="match status" value="1"/>
</dbReference>
<evidence type="ECO:0000256" key="13">
    <source>
        <dbReference type="ARBA" id="ARBA00026121"/>
    </source>
</evidence>
<keyword evidence="2 18" id="KW-0436">Ligase</keyword>
<proteinExistence type="inferred from homology"/>
<dbReference type="GeneID" id="101855178"/>
<evidence type="ECO:0000256" key="11">
    <source>
        <dbReference type="ARBA" id="ARBA00024565"/>
    </source>
</evidence>
<dbReference type="CDD" id="cd05927">
    <property type="entry name" value="LC-FACS_euk"/>
    <property type="match status" value="1"/>
</dbReference>
<evidence type="ECO:0000256" key="10">
    <source>
        <dbReference type="ARBA" id="ARBA00024548"/>
    </source>
</evidence>
<dbReference type="Gene3D" id="3.40.50.12780">
    <property type="entry name" value="N-terminal domain of ligase-like"/>
    <property type="match status" value="1"/>
</dbReference>
<dbReference type="RefSeq" id="XP_012936178.1">
    <property type="nucleotide sequence ID" value="XM_013080724.2"/>
</dbReference>
<comment type="catalytic activity">
    <reaction evidence="11">
        <text>(E)-hexadec-2-enoate + ATP + CoA = (2E)-hexadecenoyl-CoA + AMP + diphosphate</text>
        <dbReference type="Rhea" id="RHEA:36139"/>
        <dbReference type="ChEBI" id="CHEBI:30616"/>
        <dbReference type="ChEBI" id="CHEBI:33019"/>
        <dbReference type="ChEBI" id="CHEBI:57287"/>
        <dbReference type="ChEBI" id="CHEBI:61526"/>
        <dbReference type="ChEBI" id="CHEBI:72745"/>
        <dbReference type="ChEBI" id="CHEBI:456215"/>
    </reaction>
    <physiologicalReaction direction="left-to-right" evidence="11">
        <dbReference type="Rhea" id="RHEA:36140"/>
    </physiologicalReaction>
</comment>
<keyword evidence="3" id="KW-0547">Nucleotide-binding</keyword>
<comment type="catalytic activity">
    <reaction evidence="6">
        <text>5-hydroxy-(6E,8Z,11Z,14Z)-eicosatetraenoate + ATP + CoA = 5-hydroxy-(6E,8Z,11Z,14Z)-eicosatetraenoyl-CoA + AMP + diphosphate</text>
        <dbReference type="Rhea" id="RHEA:52108"/>
        <dbReference type="ChEBI" id="CHEBI:30616"/>
        <dbReference type="ChEBI" id="CHEBI:33019"/>
        <dbReference type="ChEBI" id="CHEBI:57287"/>
        <dbReference type="ChEBI" id="CHEBI:65341"/>
        <dbReference type="ChEBI" id="CHEBI:136407"/>
        <dbReference type="ChEBI" id="CHEBI:456215"/>
    </reaction>
    <physiologicalReaction direction="left-to-right" evidence="6">
        <dbReference type="Rhea" id="RHEA:52109"/>
    </physiologicalReaction>
</comment>
<dbReference type="GO" id="GO:0016874">
    <property type="term" value="F:ligase activity"/>
    <property type="evidence" value="ECO:0007669"/>
    <property type="project" value="UniProtKB-KW"/>
</dbReference>
<evidence type="ECO:0000313" key="18">
    <source>
        <dbReference type="RefSeq" id="XP_012936178.1"/>
    </source>
</evidence>
<comment type="catalytic activity">
    <reaction evidence="9">
        <text>15-hydroxy-(5Z,8Z,11Z,13E)-eicosatetraenoate + ATP + CoA = 15-hydroxy-(5Z,8Z,11Z,13E)-eicosatetraenoyl-CoA + AMP + diphosphate</text>
        <dbReference type="Rhea" id="RHEA:52116"/>
        <dbReference type="ChEBI" id="CHEBI:30616"/>
        <dbReference type="ChEBI" id="CHEBI:33019"/>
        <dbReference type="ChEBI" id="CHEBI:57287"/>
        <dbReference type="ChEBI" id="CHEBI:78832"/>
        <dbReference type="ChEBI" id="CHEBI:136409"/>
        <dbReference type="ChEBI" id="CHEBI:456215"/>
    </reaction>
    <physiologicalReaction direction="left-to-right" evidence="9">
        <dbReference type="Rhea" id="RHEA:52117"/>
    </physiologicalReaction>
</comment>
<evidence type="ECO:0000256" key="7">
    <source>
        <dbReference type="ARBA" id="ARBA00024484"/>
    </source>
</evidence>
<evidence type="ECO:0000256" key="12">
    <source>
        <dbReference type="ARBA" id="ARBA00026113"/>
    </source>
</evidence>
<evidence type="ECO:0000256" key="2">
    <source>
        <dbReference type="ARBA" id="ARBA00022598"/>
    </source>
</evidence>
<evidence type="ECO:0000256" key="5">
    <source>
        <dbReference type="ARBA" id="ARBA00022840"/>
    </source>
</evidence>
<evidence type="ECO:0000256" key="1">
    <source>
        <dbReference type="ARBA" id="ARBA00006432"/>
    </source>
</evidence>
<comment type="similarity">
    <text evidence="1">Belongs to the ATP-dependent AMP-binding enzyme family.</text>
</comment>
<name>A0ABM0ZWW4_APLCA</name>
<keyword evidence="4" id="KW-0276">Fatty acid metabolism</keyword>
<comment type="catalytic activity">
    <reaction evidence="8">
        <text>12-hydroxy-(5Z,8Z,10E,14Z)-eicosatetraenoate + ATP + CoA = 12-hydroxy-(5Z,8Z,10E,14Z)-eicosatetraenoyl-CoA + AMP + diphosphate</text>
        <dbReference type="Rhea" id="RHEA:52112"/>
        <dbReference type="ChEBI" id="CHEBI:30616"/>
        <dbReference type="ChEBI" id="CHEBI:33019"/>
        <dbReference type="ChEBI" id="CHEBI:57287"/>
        <dbReference type="ChEBI" id="CHEBI:90718"/>
        <dbReference type="ChEBI" id="CHEBI:136408"/>
        <dbReference type="ChEBI" id="CHEBI:456215"/>
    </reaction>
    <physiologicalReaction direction="left-to-right" evidence="8">
        <dbReference type="Rhea" id="RHEA:52113"/>
    </physiologicalReaction>
</comment>
<evidence type="ECO:0000259" key="16">
    <source>
        <dbReference type="Pfam" id="PF00501"/>
    </source>
</evidence>
<dbReference type="EC" id="6.2.1.15" evidence="12"/>
<keyword evidence="5" id="KW-0067">ATP-binding</keyword>
<dbReference type="PANTHER" id="PTHR43272">
    <property type="entry name" value="LONG-CHAIN-FATTY-ACID--COA LIGASE"/>
    <property type="match status" value="1"/>
</dbReference>